<feature type="non-terminal residue" evidence="8">
    <location>
        <position position="1"/>
    </location>
</feature>
<feature type="transmembrane region" description="Helical" evidence="6">
    <location>
        <begin position="268"/>
        <end position="290"/>
    </location>
</feature>
<feature type="transmembrane region" description="Helical" evidence="6">
    <location>
        <begin position="34"/>
        <end position="59"/>
    </location>
</feature>
<organism evidence="8 9">
    <name type="scientific">Verticillium longisporum</name>
    <name type="common">Verticillium dahliae var. longisporum</name>
    <dbReference type="NCBI Taxonomy" id="100787"/>
    <lineage>
        <taxon>Eukaryota</taxon>
        <taxon>Fungi</taxon>
        <taxon>Dikarya</taxon>
        <taxon>Ascomycota</taxon>
        <taxon>Pezizomycotina</taxon>
        <taxon>Sordariomycetes</taxon>
        <taxon>Hypocreomycetidae</taxon>
        <taxon>Glomerellales</taxon>
        <taxon>Plectosphaerellaceae</taxon>
        <taxon>Verticillium</taxon>
    </lineage>
</organism>
<evidence type="ECO:0000256" key="2">
    <source>
        <dbReference type="ARBA" id="ARBA00022692"/>
    </source>
</evidence>
<feature type="domain" description="Rhodopsin" evidence="7">
    <location>
        <begin position="55"/>
        <end position="298"/>
    </location>
</feature>
<evidence type="ECO:0000256" key="1">
    <source>
        <dbReference type="ARBA" id="ARBA00004141"/>
    </source>
</evidence>
<comment type="similarity">
    <text evidence="5">Belongs to the SAT4 family.</text>
</comment>
<name>A0A0G4LGN3_VERLO</name>
<keyword evidence="3 6" id="KW-1133">Transmembrane helix</keyword>
<proteinExistence type="inferred from homology"/>
<evidence type="ECO:0000313" key="9">
    <source>
        <dbReference type="Proteomes" id="UP000044602"/>
    </source>
</evidence>
<dbReference type="Pfam" id="PF20684">
    <property type="entry name" value="Fung_rhodopsin"/>
    <property type="match status" value="1"/>
</dbReference>
<accession>A0A0G4LGN3</accession>
<sequence>ERLCRLPSTSTTIYMMDAANPVDPNLRSLTPVHLPLAIIVVSSIFLFLSIIAVGLRTYVRITDRVFGLDDGLMAAGAVIYTAVVGLAIYACTVGIGTRQEKLNAWMAEEAMKFYIIWILTYVWALAIVKSSICVTIQRIADTQRIMRISVWILLAITWASFLVTFVGVLLYCRPVEAVWQPALILSGEAKCAPVETFIALGHVATSTTIVTDLALAVLPAVMLWKSQMKTQTKLQVFGLLSFASLASIITMVRIPYVNRFRVPVDLQFWVGHTVLCSNIETGIGCVASSIPSLRRLIMRRRGLEDSTQHSGRATAGDVSLFTFGNSKKTPGASRDRFRNPTDVGFSLTTVQGLGDDNWERLQDGDSDKGDLLSADREGAKGIRAHYTYAVEYDQSPPSLGQGLR</sequence>
<feature type="transmembrane region" description="Helical" evidence="6">
    <location>
        <begin position="203"/>
        <end position="224"/>
    </location>
</feature>
<evidence type="ECO:0000259" key="7">
    <source>
        <dbReference type="Pfam" id="PF20684"/>
    </source>
</evidence>
<evidence type="ECO:0000256" key="6">
    <source>
        <dbReference type="SAM" id="Phobius"/>
    </source>
</evidence>
<feature type="transmembrane region" description="Helical" evidence="6">
    <location>
        <begin position="236"/>
        <end position="256"/>
    </location>
</feature>
<dbReference type="GO" id="GO:0016020">
    <property type="term" value="C:membrane"/>
    <property type="evidence" value="ECO:0007669"/>
    <property type="project" value="UniProtKB-SubCell"/>
</dbReference>
<keyword evidence="4 6" id="KW-0472">Membrane</keyword>
<dbReference type="InterPro" id="IPR049326">
    <property type="entry name" value="Rhodopsin_dom_fungi"/>
</dbReference>
<dbReference type="InterPro" id="IPR052337">
    <property type="entry name" value="SAT4-like"/>
</dbReference>
<evidence type="ECO:0000256" key="5">
    <source>
        <dbReference type="ARBA" id="ARBA00038359"/>
    </source>
</evidence>
<feature type="transmembrane region" description="Helical" evidence="6">
    <location>
        <begin position="115"/>
        <end position="136"/>
    </location>
</feature>
<reference evidence="8 9" key="1">
    <citation type="submission" date="2015-05" db="EMBL/GenBank/DDBJ databases">
        <authorList>
            <person name="Wang D.B."/>
            <person name="Wang M."/>
        </authorList>
    </citation>
    <scope>NUCLEOTIDE SEQUENCE [LARGE SCALE GENOMIC DNA]</scope>
    <source>
        <strain evidence="8">VL1</strain>
    </source>
</reference>
<dbReference type="EMBL" id="CVQH01012336">
    <property type="protein sequence ID" value="CRK21191.1"/>
    <property type="molecule type" value="Genomic_DNA"/>
</dbReference>
<keyword evidence="9" id="KW-1185">Reference proteome</keyword>
<gene>
    <name evidence="8" type="ORF">BN1708_013022</name>
</gene>
<protein>
    <recommendedName>
        <fullName evidence="7">Rhodopsin domain-containing protein</fullName>
    </recommendedName>
</protein>
<feature type="transmembrane region" description="Helical" evidence="6">
    <location>
        <begin position="71"/>
        <end position="95"/>
    </location>
</feature>
<evidence type="ECO:0000256" key="4">
    <source>
        <dbReference type="ARBA" id="ARBA00023136"/>
    </source>
</evidence>
<dbReference type="Proteomes" id="UP000044602">
    <property type="component" value="Unassembled WGS sequence"/>
</dbReference>
<evidence type="ECO:0000256" key="3">
    <source>
        <dbReference type="ARBA" id="ARBA00022989"/>
    </source>
</evidence>
<dbReference type="PANTHER" id="PTHR33048:SF15">
    <property type="entry name" value="INTEGRAL MEMBRANE PROTEIN"/>
    <property type="match status" value="1"/>
</dbReference>
<evidence type="ECO:0000313" key="8">
    <source>
        <dbReference type="EMBL" id="CRK21191.1"/>
    </source>
</evidence>
<feature type="transmembrane region" description="Helical" evidence="6">
    <location>
        <begin position="148"/>
        <end position="171"/>
    </location>
</feature>
<dbReference type="PANTHER" id="PTHR33048">
    <property type="entry name" value="PTH11-LIKE INTEGRAL MEMBRANE PROTEIN (AFU_ORTHOLOGUE AFUA_5G11245)"/>
    <property type="match status" value="1"/>
</dbReference>
<comment type="subcellular location">
    <subcellularLocation>
        <location evidence="1">Membrane</location>
        <topology evidence="1">Multi-pass membrane protein</topology>
    </subcellularLocation>
</comment>
<keyword evidence="2 6" id="KW-0812">Transmembrane</keyword>
<dbReference type="AlphaFoldDB" id="A0A0G4LGN3"/>